<organism evidence="1 2">
    <name type="scientific">Limosilactobacillus pontis</name>
    <dbReference type="NCBI Taxonomy" id="35787"/>
    <lineage>
        <taxon>Bacteria</taxon>
        <taxon>Bacillati</taxon>
        <taxon>Bacillota</taxon>
        <taxon>Bacilli</taxon>
        <taxon>Lactobacillales</taxon>
        <taxon>Lactobacillaceae</taxon>
        <taxon>Limosilactobacillus</taxon>
    </lineage>
</organism>
<dbReference type="InterPro" id="IPR009951">
    <property type="entry name" value="Host-nuc_inhib_Gam"/>
</dbReference>
<name>A0ABU7SUS2_9LACO</name>
<dbReference type="EMBL" id="JAQSFA010000026">
    <property type="protein sequence ID" value="MEE6701794.1"/>
    <property type="molecule type" value="Genomic_DNA"/>
</dbReference>
<dbReference type="SUPFAM" id="SSF161266">
    <property type="entry name" value="Gam-like"/>
    <property type="match status" value="1"/>
</dbReference>
<protein>
    <submittedName>
        <fullName evidence="1">Host-nuclease inhibitor Gam family protein</fullName>
    </submittedName>
</protein>
<gene>
    <name evidence="1" type="ORF">PS396_08430</name>
</gene>
<accession>A0ABU7SUS2</accession>
<evidence type="ECO:0000313" key="2">
    <source>
        <dbReference type="Proteomes" id="UP001335665"/>
    </source>
</evidence>
<dbReference type="Pfam" id="PF07352">
    <property type="entry name" value="Phage_Mu_Gam"/>
    <property type="match status" value="1"/>
</dbReference>
<comment type="caution">
    <text evidence="1">The sequence shown here is derived from an EMBL/GenBank/DDBJ whole genome shotgun (WGS) entry which is preliminary data.</text>
</comment>
<proteinExistence type="predicted"/>
<sequence>MDQLKMSLDQAMQPASDDRFTITDDSGVVWALRKLAEIDSEHANDEAMVEEAIKPEQQKIGQAKQWLADRDQKRDESRQYFISLIREYTDPKQSEKATYKLKTPLGNISYTKKQPKFKYDKKELQKLYPKYTTAKTTFDFGWSDFKKDMKLAKLPVKDGKLIDPETGEIIQGVEVEKPARREFSIKPNKEG</sequence>
<evidence type="ECO:0000313" key="1">
    <source>
        <dbReference type="EMBL" id="MEE6701794.1"/>
    </source>
</evidence>
<dbReference type="RefSeq" id="WP_331191581.1">
    <property type="nucleotide sequence ID" value="NZ_JAQSEO010000006.1"/>
</dbReference>
<dbReference type="Proteomes" id="UP001335665">
    <property type="component" value="Unassembled WGS sequence"/>
</dbReference>
<reference evidence="1 2" key="1">
    <citation type="submission" date="2023-02" db="EMBL/GenBank/DDBJ databases">
        <title>The predominant lactic acid bacteria and yeasts involved in the spontaneous fermentation of millet during the production of the traditional porridge Hausa koko in Ghana.</title>
        <authorList>
            <person name="Atter A."/>
            <person name="Diaz M."/>
        </authorList>
    </citation>
    <scope>NUCLEOTIDE SEQUENCE [LARGE SCALE GENOMIC DNA]</scope>
    <source>
        <strain evidence="1 2">FI11552</strain>
    </source>
</reference>
<keyword evidence="2" id="KW-1185">Reference proteome</keyword>